<feature type="repeat" description="ANK" evidence="3">
    <location>
        <begin position="25"/>
        <end position="57"/>
    </location>
</feature>
<dbReference type="InterPro" id="IPR002110">
    <property type="entry name" value="Ankyrin_rpt"/>
</dbReference>
<dbReference type="SUPFAM" id="SSF48403">
    <property type="entry name" value="Ankyrin repeat"/>
    <property type="match status" value="1"/>
</dbReference>
<dbReference type="Pfam" id="PF12796">
    <property type="entry name" value="Ank_2"/>
    <property type="match status" value="2"/>
</dbReference>
<dbReference type="Proteomes" id="UP001473302">
    <property type="component" value="Unassembled WGS sequence"/>
</dbReference>
<feature type="repeat" description="ANK" evidence="3">
    <location>
        <begin position="90"/>
        <end position="122"/>
    </location>
</feature>
<dbReference type="PANTHER" id="PTHR24198:SF165">
    <property type="entry name" value="ANKYRIN REPEAT-CONTAINING PROTEIN-RELATED"/>
    <property type="match status" value="1"/>
</dbReference>
<dbReference type="PRINTS" id="PR01415">
    <property type="entry name" value="ANKYRIN"/>
</dbReference>
<comment type="caution">
    <text evidence="4">The sequence shown here is derived from an EMBL/GenBank/DDBJ whole genome shotgun (WGS) entry which is preliminary data.</text>
</comment>
<dbReference type="Gene3D" id="1.25.40.20">
    <property type="entry name" value="Ankyrin repeat-containing domain"/>
    <property type="match status" value="2"/>
</dbReference>
<dbReference type="SMART" id="SM00248">
    <property type="entry name" value="ANK"/>
    <property type="match status" value="7"/>
</dbReference>
<dbReference type="InterPro" id="IPR036770">
    <property type="entry name" value="Ankyrin_rpt-contain_sf"/>
</dbReference>
<dbReference type="PANTHER" id="PTHR24198">
    <property type="entry name" value="ANKYRIN REPEAT AND PROTEIN KINASE DOMAIN-CONTAINING PROTEIN"/>
    <property type="match status" value="1"/>
</dbReference>
<feature type="repeat" description="ANK" evidence="3">
    <location>
        <begin position="206"/>
        <end position="238"/>
    </location>
</feature>
<proteinExistence type="predicted"/>
<keyword evidence="2 3" id="KW-0040">ANK repeat</keyword>
<organism evidence="4 5">
    <name type="scientific">Mucor flavus</name>
    <dbReference type="NCBI Taxonomy" id="439312"/>
    <lineage>
        <taxon>Eukaryota</taxon>
        <taxon>Fungi</taxon>
        <taxon>Fungi incertae sedis</taxon>
        <taxon>Mucoromycota</taxon>
        <taxon>Mucoromycotina</taxon>
        <taxon>Mucoromycetes</taxon>
        <taxon>Mucorales</taxon>
        <taxon>Mucorineae</taxon>
        <taxon>Mucoraceae</taxon>
        <taxon>Mucor</taxon>
    </lineage>
</organism>
<protein>
    <submittedName>
        <fullName evidence="4">Uncharacterized protein</fullName>
    </submittedName>
</protein>
<dbReference type="PROSITE" id="PS50297">
    <property type="entry name" value="ANK_REP_REGION"/>
    <property type="match status" value="2"/>
</dbReference>
<dbReference type="PROSITE" id="PS50088">
    <property type="entry name" value="ANK_REPEAT"/>
    <property type="match status" value="5"/>
</dbReference>
<dbReference type="Pfam" id="PF00023">
    <property type="entry name" value="Ank"/>
    <property type="match status" value="1"/>
</dbReference>
<keyword evidence="1" id="KW-0677">Repeat</keyword>
<evidence type="ECO:0000256" key="3">
    <source>
        <dbReference type="PROSITE-ProRule" id="PRU00023"/>
    </source>
</evidence>
<reference evidence="4 5" key="1">
    <citation type="submission" date="2024-04" db="EMBL/GenBank/DDBJ databases">
        <title>genome sequences of Mucor flavus KT1a and Helicostylum pulchrum KT1b strains isolated from the surface of a dry-aged beef.</title>
        <authorList>
            <person name="Toyotome T."/>
            <person name="Hosono M."/>
            <person name="Torimaru M."/>
            <person name="Fukuda K."/>
            <person name="Mikami N."/>
        </authorList>
    </citation>
    <scope>NUCLEOTIDE SEQUENCE [LARGE SCALE GENOMIC DNA]</scope>
    <source>
        <strain evidence="4 5">KT1a</strain>
    </source>
</reference>
<sequence length="347" mass="38596">MKNKVETLLKQYASEGNLINERDAHGDSLLHFASRIHCLPVMELLVQYGADTEAANEHGRRPIHEAIESVECVTYLVKKCHVDVNAMKRGDWTPVMSASLKGNLEIVQILVNAGALLNRTTRDGRTALYLAVQEGHIQLSKYLTDQYPQAITQATKSGRLPTQAAAALTCLDDVNNEGTPAYIITTYLLSHATSALSTLLQHRDNSGRNILLDSAVSQNLQLLRFLLDQGADPNDSDSLGRNMIHHASMMGHLNVLKLLSELNVNWDAPDSWDYWTPLMHAARQGHADIVKYLVDTIKVDLHCKDKQGRTAAEIGRTDICIQRYPDMLKSPKDSAITYVTELPHNDN</sequence>
<evidence type="ECO:0000313" key="4">
    <source>
        <dbReference type="EMBL" id="GAA5813868.1"/>
    </source>
</evidence>
<feature type="repeat" description="ANK" evidence="3">
    <location>
        <begin position="239"/>
        <end position="271"/>
    </location>
</feature>
<gene>
    <name evidence="4" type="ORF">MFLAVUS_007355</name>
</gene>
<name>A0ABP9Z439_9FUNG</name>
<feature type="repeat" description="ANK" evidence="3">
    <location>
        <begin position="123"/>
        <end position="143"/>
    </location>
</feature>
<evidence type="ECO:0000313" key="5">
    <source>
        <dbReference type="Proteomes" id="UP001473302"/>
    </source>
</evidence>
<accession>A0ABP9Z439</accession>
<evidence type="ECO:0000256" key="2">
    <source>
        <dbReference type="ARBA" id="ARBA00023043"/>
    </source>
</evidence>
<dbReference type="EMBL" id="BAABUK010000018">
    <property type="protein sequence ID" value="GAA5813868.1"/>
    <property type="molecule type" value="Genomic_DNA"/>
</dbReference>
<keyword evidence="5" id="KW-1185">Reference proteome</keyword>
<evidence type="ECO:0000256" key="1">
    <source>
        <dbReference type="ARBA" id="ARBA00022737"/>
    </source>
</evidence>